<name>A0A0B7B003_9EUPU</name>
<feature type="region of interest" description="Disordered" evidence="1">
    <location>
        <begin position="202"/>
        <end position="234"/>
    </location>
</feature>
<feature type="region of interest" description="Disordered" evidence="1">
    <location>
        <begin position="146"/>
        <end position="171"/>
    </location>
</feature>
<feature type="region of interest" description="Disordered" evidence="1">
    <location>
        <begin position="382"/>
        <end position="422"/>
    </location>
</feature>
<feature type="region of interest" description="Disordered" evidence="1">
    <location>
        <begin position="1"/>
        <end position="26"/>
    </location>
</feature>
<evidence type="ECO:0000256" key="1">
    <source>
        <dbReference type="SAM" id="MobiDB-lite"/>
    </source>
</evidence>
<protein>
    <submittedName>
        <fullName evidence="2">Uncharacterized protein</fullName>
    </submittedName>
</protein>
<feature type="compositionally biased region" description="Acidic residues" evidence="1">
    <location>
        <begin position="156"/>
        <end position="171"/>
    </location>
</feature>
<feature type="compositionally biased region" description="Basic and acidic residues" evidence="1">
    <location>
        <begin position="206"/>
        <end position="227"/>
    </location>
</feature>
<dbReference type="EMBL" id="HACG01039332">
    <property type="protein sequence ID" value="CEK86197.1"/>
    <property type="molecule type" value="Transcribed_RNA"/>
</dbReference>
<feature type="non-terminal residue" evidence="2">
    <location>
        <position position="422"/>
    </location>
</feature>
<accession>A0A0B7B003</accession>
<feature type="compositionally biased region" description="Acidic residues" evidence="1">
    <location>
        <begin position="314"/>
        <end position="341"/>
    </location>
</feature>
<dbReference type="AlphaFoldDB" id="A0A0B7B003"/>
<gene>
    <name evidence="2" type="primary">ORF152520</name>
</gene>
<proteinExistence type="predicted"/>
<evidence type="ECO:0000313" key="2">
    <source>
        <dbReference type="EMBL" id="CEK86197.1"/>
    </source>
</evidence>
<feature type="compositionally biased region" description="Basic and acidic residues" evidence="1">
    <location>
        <begin position="262"/>
        <end position="297"/>
    </location>
</feature>
<feature type="compositionally biased region" description="Acidic residues" evidence="1">
    <location>
        <begin position="16"/>
        <end position="26"/>
    </location>
</feature>
<sequence length="422" mass="49103">LDDFDDQDVEIREVSEETSEETDVEDQFSPVVVQMAGPAFGFEEVSSLSLDHEHDKRIQQSDLTPVEMEGHEEKLLMFYAVRAEQMVESHDEKAEKQEEMDIKRLPVAAGDASHDVSWHEPAEILEEHEMEEEDVEDIDDTEFEPELCGLSHSDDQELEGEEGEVTEQEIENEEIFESKDEEVEIKEVTDYLAYDNMAFKDEEDGMEKGDSFSGKREFLKQETRDISSEDLEEKPVTCDFPEDYQQEISFQGHHYEQTYSETNDHSDLKYEHESSEKVDSRKYEERLEDEKEYREQPSDDIGAQAVSHSFLDVDQVESEENSDVLAEDEVPVEEDDEESDEVSSKSSSDSGGVEVFDEHTGQYTRLPWEIAHQYKRQFSESFVEEQKSSVKPQKSIDMGTFYRRDKSKDEEYLEKSFYDEPE</sequence>
<feature type="non-terminal residue" evidence="2">
    <location>
        <position position="1"/>
    </location>
</feature>
<reference evidence="2" key="1">
    <citation type="submission" date="2014-12" db="EMBL/GenBank/DDBJ databases">
        <title>Insight into the proteome of Arion vulgaris.</title>
        <authorList>
            <person name="Aradska J."/>
            <person name="Bulat T."/>
            <person name="Smidak R."/>
            <person name="Sarate P."/>
            <person name="Gangsoo J."/>
            <person name="Sialana F."/>
            <person name="Bilban M."/>
            <person name="Lubec G."/>
        </authorList>
    </citation>
    <scope>NUCLEOTIDE SEQUENCE</scope>
    <source>
        <tissue evidence="2">Skin</tissue>
    </source>
</reference>
<feature type="compositionally biased region" description="Low complexity" evidence="1">
    <location>
        <begin position="344"/>
        <end position="354"/>
    </location>
</feature>
<organism evidence="2">
    <name type="scientific">Arion vulgaris</name>
    <dbReference type="NCBI Taxonomy" id="1028688"/>
    <lineage>
        <taxon>Eukaryota</taxon>
        <taxon>Metazoa</taxon>
        <taxon>Spiralia</taxon>
        <taxon>Lophotrochozoa</taxon>
        <taxon>Mollusca</taxon>
        <taxon>Gastropoda</taxon>
        <taxon>Heterobranchia</taxon>
        <taxon>Euthyneura</taxon>
        <taxon>Panpulmonata</taxon>
        <taxon>Eupulmonata</taxon>
        <taxon>Stylommatophora</taxon>
        <taxon>Helicina</taxon>
        <taxon>Arionoidea</taxon>
        <taxon>Arionidae</taxon>
        <taxon>Arion</taxon>
    </lineage>
</organism>
<feature type="compositionally biased region" description="Basic and acidic residues" evidence="1">
    <location>
        <begin position="402"/>
        <end position="422"/>
    </location>
</feature>
<feature type="region of interest" description="Disordered" evidence="1">
    <location>
        <begin position="249"/>
        <end position="362"/>
    </location>
</feature>